<dbReference type="EMBL" id="QQBC01000002">
    <property type="protein sequence ID" value="RDI67984.1"/>
    <property type="molecule type" value="Genomic_DNA"/>
</dbReference>
<keyword evidence="4" id="KW-1185">Reference proteome</keyword>
<evidence type="ECO:0000313" key="4">
    <source>
        <dbReference type="Proteomes" id="UP000254869"/>
    </source>
</evidence>
<dbReference type="Gene3D" id="1.20.1260.10">
    <property type="match status" value="1"/>
</dbReference>
<accession>A0A370IEW2</accession>
<dbReference type="AlphaFoldDB" id="A0A370IEW2"/>
<feature type="domain" description="DUF4142" evidence="2">
    <location>
        <begin position="38"/>
        <end position="171"/>
    </location>
</feature>
<dbReference type="Proteomes" id="UP000254869">
    <property type="component" value="Unassembled WGS sequence"/>
</dbReference>
<evidence type="ECO:0000256" key="1">
    <source>
        <dbReference type="SAM" id="SignalP"/>
    </source>
</evidence>
<protein>
    <submittedName>
        <fullName evidence="3">Putative membrane protein</fullName>
    </submittedName>
</protein>
<name>A0A370IEW2_9NOCA</name>
<feature type="signal peptide" evidence="1">
    <location>
        <begin position="1"/>
        <end position="27"/>
    </location>
</feature>
<sequence length="176" mass="18456">MRNLRRVCGTGLAATALLVATVGTATAEPTANTPLSEQDRSYLLTSHQTNMAEIALGARAAVSSCAAVRDLGAMLVADHTRLEAMSAPVAFGNGIALSPLPDADHMATLQRVSTLTGPDFDQQWLRTQQLGHLDALAAGQNESLYGTSAQVRQLADAASPVMAHHLVLARQAVTRC</sequence>
<dbReference type="STRING" id="1210086.GCA_001613105_00961"/>
<evidence type="ECO:0000313" key="3">
    <source>
        <dbReference type="EMBL" id="RDI67984.1"/>
    </source>
</evidence>
<organism evidence="3 4">
    <name type="scientific">Nocardia pseudobrasiliensis</name>
    <dbReference type="NCBI Taxonomy" id="45979"/>
    <lineage>
        <taxon>Bacteria</taxon>
        <taxon>Bacillati</taxon>
        <taxon>Actinomycetota</taxon>
        <taxon>Actinomycetes</taxon>
        <taxon>Mycobacteriales</taxon>
        <taxon>Nocardiaceae</taxon>
        <taxon>Nocardia</taxon>
    </lineage>
</organism>
<keyword evidence="1" id="KW-0732">Signal</keyword>
<dbReference type="InterPro" id="IPR025419">
    <property type="entry name" value="DUF4142"/>
</dbReference>
<evidence type="ECO:0000259" key="2">
    <source>
        <dbReference type="Pfam" id="PF13628"/>
    </source>
</evidence>
<dbReference type="Pfam" id="PF13628">
    <property type="entry name" value="DUF4142"/>
    <property type="match status" value="1"/>
</dbReference>
<gene>
    <name evidence="3" type="ORF">DFR76_102385</name>
</gene>
<proteinExistence type="predicted"/>
<feature type="chain" id="PRO_5016654762" evidence="1">
    <location>
        <begin position="28"/>
        <end position="176"/>
    </location>
</feature>
<reference evidence="3 4" key="1">
    <citation type="submission" date="2018-07" db="EMBL/GenBank/DDBJ databases">
        <title>Genomic Encyclopedia of Type Strains, Phase IV (KMG-IV): sequencing the most valuable type-strain genomes for metagenomic binning, comparative biology and taxonomic classification.</title>
        <authorList>
            <person name="Goeker M."/>
        </authorList>
    </citation>
    <scope>NUCLEOTIDE SEQUENCE [LARGE SCALE GENOMIC DNA]</scope>
    <source>
        <strain evidence="3 4">DSM 44290</strain>
    </source>
</reference>
<dbReference type="InterPro" id="IPR012347">
    <property type="entry name" value="Ferritin-like"/>
</dbReference>
<comment type="caution">
    <text evidence="3">The sequence shown here is derived from an EMBL/GenBank/DDBJ whole genome shotgun (WGS) entry which is preliminary data.</text>
</comment>
<dbReference type="RefSeq" id="WP_067992381.1">
    <property type="nucleotide sequence ID" value="NZ_QQBC01000002.1"/>
</dbReference>